<dbReference type="EMBL" id="ACZK01000025">
    <property type="protein sequence ID" value="EHG22066.1"/>
    <property type="molecule type" value="Genomic_DNA"/>
</dbReference>
<dbReference type="PROSITE" id="PS50206">
    <property type="entry name" value="RHODANESE_3"/>
    <property type="match status" value="1"/>
</dbReference>
<dbReference type="PROSITE" id="PS00380">
    <property type="entry name" value="RHODANESE_1"/>
    <property type="match status" value="1"/>
</dbReference>
<dbReference type="HOGENOM" id="CLU_089574_1_6_10"/>
<dbReference type="InterPro" id="IPR001763">
    <property type="entry name" value="Rhodanese-like_dom"/>
</dbReference>
<evidence type="ECO:0000313" key="3">
    <source>
        <dbReference type="EMBL" id="EHG22066.1"/>
    </source>
</evidence>
<evidence type="ECO:0000256" key="1">
    <source>
        <dbReference type="SAM" id="SignalP"/>
    </source>
</evidence>
<dbReference type="InterPro" id="IPR001307">
    <property type="entry name" value="Thiosulphate_STrfase_CS"/>
</dbReference>
<dbReference type="PROSITE" id="PS51257">
    <property type="entry name" value="PROKAR_LIPOPROTEIN"/>
    <property type="match status" value="1"/>
</dbReference>
<dbReference type="AlphaFoldDB" id="G5GDF2"/>
<dbReference type="GO" id="GO:0004792">
    <property type="term" value="F:thiosulfate-cyanide sulfurtransferase activity"/>
    <property type="evidence" value="ECO:0007669"/>
    <property type="project" value="InterPro"/>
</dbReference>
<dbReference type="Pfam" id="PF00581">
    <property type="entry name" value="Rhodanese"/>
    <property type="match status" value="1"/>
</dbReference>
<dbReference type="SUPFAM" id="SSF52821">
    <property type="entry name" value="Rhodanese/Cell cycle control phosphatase"/>
    <property type="match status" value="1"/>
</dbReference>
<dbReference type="Gene3D" id="3.40.250.10">
    <property type="entry name" value="Rhodanese-like domain"/>
    <property type="match status" value="1"/>
</dbReference>
<sequence>MKIFLAAAGLLLSLASCSVSVPGVKSVGANEFEKLMQNGDLQLLDVRTAEEFAQGHIPGATNIDVQQPDFLEKVQSALSRKRPVGIYCRSGRRSMRGAEILNKAKFKVVNLQGGIIEWQEAKKPTVE</sequence>
<keyword evidence="4" id="KW-1185">Reference proteome</keyword>
<comment type="caution">
    <text evidence="3">The sequence shown here is derived from an EMBL/GenBank/DDBJ whole genome shotgun (WGS) entry which is preliminary data.</text>
</comment>
<organism evidence="3 4">
    <name type="scientific">Alloprevotella rava F0323</name>
    <dbReference type="NCBI Taxonomy" id="679199"/>
    <lineage>
        <taxon>Bacteria</taxon>
        <taxon>Pseudomonadati</taxon>
        <taxon>Bacteroidota</taxon>
        <taxon>Bacteroidia</taxon>
        <taxon>Bacteroidales</taxon>
        <taxon>Prevotellaceae</taxon>
        <taxon>Alloprevotella</taxon>
    </lineage>
</organism>
<evidence type="ECO:0000313" key="4">
    <source>
        <dbReference type="Proteomes" id="UP000015993"/>
    </source>
</evidence>
<gene>
    <name evidence="3" type="ORF">HMPREF9332_01581</name>
</gene>
<feature type="signal peptide" evidence="1">
    <location>
        <begin position="1"/>
        <end position="20"/>
    </location>
</feature>
<dbReference type="OrthoDB" id="1450994at2"/>
<proteinExistence type="predicted"/>
<dbReference type="RefSeq" id="WP_009348093.1">
    <property type="nucleotide sequence ID" value="NZ_JH376832.1"/>
</dbReference>
<dbReference type="InterPro" id="IPR052367">
    <property type="entry name" value="Thiosulfate_ST/Rhodanese-like"/>
</dbReference>
<evidence type="ECO:0000259" key="2">
    <source>
        <dbReference type="PROSITE" id="PS50206"/>
    </source>
</evidence>
<dbReference type="Proteomes" id="UP000015993">
    <property type="component" value="Unassembled WGS sequence"/>
</dbReference>
<protein>
    <recommendedName>
        <fullName evidence="2">Rhodanese domain-containing protein</fullName>
    </recommendedName>
</protein>
<feature type="domain" description="Rhodanese" evidence="2">
    <location>
        <begin position="37"/>
        <end position="127"/>
    </location>
</feature>
<dbReference type="PANTHER" id="PTHR45431:SF3">
    <property type="entry name" value="RHODANESE-LIKE DOMAIN-CONTAINING PROTEIN 15, CHLOROPLASTIC"/>
    <property type="match status" value="1"/>
</dbReference>
<feature type="chain" id="PRO_5003477167" description="Rhodanese domain-containing protein" evidence="1">
    <location>
        <begin position="21"/>
        <end position="127"/>
    </location>
</feature>
<reference evidence="3 4" key="1">
    <citation type="submission" date="2011-08" db="EMBL/GenBank/DDBJ databases">
        <title>The Genome Sequence of Prevotella sp. oral taxon 302 str. F0323.</title>
        <authorList>
            <consortium name="The Broad Institute Genome Sequencing Platform"/>
            <person name="Earl A."/>
            <person name="Ward D."/>
            <person name="Feldgarden M."/>
            <person name="Gevers D."/>
            <person name="Izard J."/>
            <person name="Blanton J.M."/>
            <person name="Baranova O.V."/>
            <person name="Tanner A.C."/>
            <person name="Dewhirst F.E."/>
            <person name="Young S.K."/>
            <person name="Zeng Q."/>
            <person name="Gargeya S."/>
            <person name="Fitzgerald M."/>
            <person name="Haas B."/>
            <person name="Abouelleil A."/>
            <person name="Alvarado L."/>
            <person name="Arachchi H.M."/>
            <person name="Berlin A."/>
            <person name="Brown A."/>
            <person name="Chapman S.B."/>
            <person name="Chen Z."/>
            <person name="Dunbar C."/>
            <person name="Freedman E."/>
            <person name="Gearin G."/>
            <person name="Gellesch M."/>
            <person name="Goldberg J."/>
            <person name="Griggs A."/>
            <person name="Gujja S."/>
            <person name="Heiman D."/>
            <person name="Howarth C."/>
            <person name="Larson L."/>
            <person name="Lui A."/>
            <person name="MacDonald P.J.P."/>
            <person name="Montmayeur A."/>
            <person name="Murphy C."/>
            <person name="Neiman D."/>
            <person name="Pearson M."/>
            <person name="Priest M."/>
            <person name="Roberts A."/>
            <person name="Saif S."/>
            <person name="Shea T."/>
            <person name="Shenoy N."/>
            <person name="Sisk P."/>
            <person name="Stolte C."/>
            <person name="Sykes S."/>
            <person name="Wortman J."/>
            <person name="Nusbaum C."/>
            <person name="Birren B."/>
        </authorList>
    </citation>
    <scope>NUCLEOTIDE SEQUENCE [LARGE SCALE GENOMIC DNA]</scope>
    <source>
        <strain evidence="3 4">F0323</strain>
    </source>
</reference>
<name>G5GDF2_9BACT</name>
<dbReference type="STRING" id="679199.HMPREF9332_01581"/>
<dbReference type="InterPro" id="IPR036873">
    <property type="entry name" value="Rhodanese-like_dom_sf"/>
</dbReference>
<dbReference type="PANTHER" id="PTHR45431">
    <property type="entry name" value="RHODANESE-LIKE DOMAIN-CONTAINING PROTEIN 15, CHLOROPLASTIC"/>
    <property type="match status" value="1"/>
</dbReference>
<dbReference type="CDD" id="cd00158">
    <property type="entry name" value="RHOD"/>
    <property type="match status" value="1"/>
</dbReference>
<dbReference type="SMART" id="SM00450">
    <property type="entry name" value="RHOD"/>
    <property type="match status" value="1"/>
</dbReference>
<accession>G5GDF2</accession>
<keyword evidence="1" id="KW-0732">Signal</keyword>
<dbReference type="eggNOG" id="COG0607">
    <property type="taxonomic scope" value="Bacteria"/>
</dbReference>